<evidence type="ECO:0000313" key="2">
    <source>
        <dbReference type="EMBL" id="GAC67544.1"/>
    </source>
</evidence>
<protein>
    <recommendedName>
        <fullName evidence="4">Secreted protein</fullName>
    </recommendedName>
</protein>
<gene>
    <name evidence="2" type="ORF">GS4_08_01290</name>
</gene>
<organism evidence="2 3">
    <name type="scientific">Gordonia soli NBRC 108243</name>
    <dbReference type="NCBI Taxonomy" id="1223545"/>
    <lineage>
        <taxon>Bacteria</taxon>
        <taxon>Bacillati</taxon>
        <taxon>Actinomycetota</taxon>
        <taxon>Actinomycetes</taxon>
        <taxon>Mycobacteriales</taxon>
        <taxon>Gordoniaceae</taxon>
        <taxon>Gordonia</taxon>
    </lineage>
</organism>
<evidence type="ECO:0000256" key="1">
    <source>
        <dbReference type="SAM" id="SignalP"/>
    </source>
</evidence>
<evidence type="ECO:0000313" key="3">
    <source>
        <dbReference type="Proteomes" id="UP000011666"/>
    </source>
</evidence>
<dbReference type="AlphaFoldDB" id="M0QGG7"/>
<dbReference type="Proteomes" id="UP000011666">
    <property type="component" value="Unassembled WGS sequence"/>
</dbReference>
<comment type="caution">
    <text evidence="2">The sequence shown here is derived from an EMBL/GenBank/DDBJ whole genome shotgun (WGS) entry which is preliminary data.</text>
</comment>
<accession>M0QGG7</accession>
<feature type="chain" id="PRO_5039031252" description="Secreted protein" evidence="1">
    <location>
        <begin position="20"/>
        <end position="137"/>
    </location>
</feature>
<proteinExistence type="predicted"/>
<evidence type="ECO:0008006" key="4">
    <source>
        <dbReference type="Google" id="ProtNLM"/>
    </source>
</evidence>
<name>M0QGG7_9ACTN</name>
<keyword evidence="3" id="KW-1185">Reference proteome</keyword>
<sequence>MIRRGAVLLGVLVTALGLAATPWTSALASAAPTTARTVIYDCSGKASISPRTISSIFCGDAGVVVTDVTWPIWTDGGAVGIGTEHRKLCVPNCAAGRSAVYPVGIWLYAPVRGEFTRVMLYPLNGAVEQYQLTGTRR</sequence>
<dbReference type="STRING" id="1223545.GS4_08_01290"/>
<feature type="signal peptide" evidence="1">
    <location>
        <begin position="1"/>
        <end position="19"/>
    </location>
</feature>
<dbReference type="EMBL" id="BANX01000008">
    <property type="protein sequence ID" value="GAC67544.1"/>
    <property type="molecule type" value="Genomic_DNA"/>
</dbReference>
<dbReference type="eggNOG" id="ENOG5030JD6">
    <property type="taxonomic scope" value="Bacteria"/>
</dbReference>
<keyword evidence="1" id="KW-0732">Signal</keyword>
<reference evidence="2 3" key="1">
    <citation type="submission" date="2013-01" db="EMBL/GenBank/DDBJ databases">
        <title>Whole genome shotgun sequence of Gordonia soli NBRC 108243.</title>
        <authorList>
            <person name="Isaki-Nakamura S."/>
            <person name="Hosoyama A."/>
            <person name="Tsuchikane K."/>
            <person name="Ando Y."/>
            <person name="Baba S."/>
            <person name="Ohji S."/>
            <person name="Hamada M."/>
            <person name="Tamura T."/>
            <person name="Yamazoe A."/>
            <person name="Yamazaki S."/>
            <person name="Fujita N."/>
        </authorList>
    </citation>
    <scope>NUCLEOTIDE SEQUENCE [LARGE SCALE GENOMIC DNA]</scope>
    <source>
        <strain evidence="2 3">NBRC 108243</strain>
    </source>
</reference>